<reference evidence="1 2" key="1">
    <citation type="submission" date="2021-10" db="EMBL/GenBank/DDBJ databases">
        <title>Alishewanella koreense sp. nov. isolated from seawater of southwestern coast in South Korea and the proposal for the reclassification of Rheinheimera perlucida and Rheinheimera tuosuensis as Arsukibacterium perlucida and Arsukibacterium tuosuensis.</title>
        <authorList>
            <person name="Kim K.H."/>
            <person name="Ruan W."/>
            <person name="Kim K.R."/>
            <person name="Baek J.H."/>
            <person name="Jeon C.O."/>
        </authorList>
    </citation>
    <scope>NUCLEOTIDE SEQUENCE [LARGE SCALE GENOMIC DNA]</scope>
    <source>
        <strain evidence="1 2">16-MA</strain>
    </source>
</reference>
<organism evidence="1 2">
    <name type="scientific">Alishewanella maricola</name>
    <dbReference type="NCBI Taxonomy" id="2795740"/>
    <lineage>
        <taxon>Bacteria</taxon>
        <taxon>Pseudomonadati</taxon>
        <taxon>Pseudomonadota</taxon>
        <taxon>Gammaproteobacteria</taxon>
        <taxon>Alteromonadales</taxon>
        <taxon>Alteromonadaceae</taxon>
        <taxon>Alishewanella</taxon>
    </lineage>
</organism>
<dbReference type="SUPFAM" id="SSF53098">
    <property type="entry name" value="Ribonuclease H-like"/>
    <property type="match status" value="1"/>
</dbReference>
<dbReference type="EMBL" id="JAEINI020000004">
    <property type="protein sequence ID" value="MCB5226661.1"/>
    <property type="molecule type" value="Genomic_DNA"/>
</dbReference>
<keyword evidence="2" id="KW-1185">Reference proteome</keyword>
<name>A0ABS8C2X5_9ALTE</name>
<comment type="caution">
    <text evidence="1">The sequence shown here is derived from an EMBL/GenBank/DDBJ whole genome shotgun (WGS) entry which is preliminary data.</text>
</comment>
<dbReference type="InterPro" id="IPR012337">
    <property type="entry name" value="RNaseH-like_sf"/>
</dbReference>
<evidence type="ECO:0008006" key="3">
    <source>
        <dbReference type="Google" id="ProtNLM"/>
    </source>
</evidence>
<sequence length="692" mass="78387">MFRIAKGDFQKPVVFSRVALTNFCIENSLIEQEYDLPPELSFSDRTLESQGRTNWLKKRDSNWLLLRSIITPDLIEQYLFGNGISQQILDEVSTGGWANKSAYYRALNRYIALGMTKNALLPIRLKNSGTHSPKYKTVQEITVKRGRKSKFSLDQTRGICEADKTKILAIANKFKAANKKFSIQAAFKLFDATYQRTEMQRDLGDGGIQKITLPFARSECLSYHQFYYHFRKLIDAETLAKIQHGHLKYAKDIAARTGSARDGIVGATHRYEVDATVLDLYVAYPYKAGLTVGRPVLYLVVDVYSSMIVGMYLGFSGPDWSGVAQALANACIDKVEFARRYGLDISESDWPAHHIPREITIDNGREYKDCVISSALKSLLGISAVNLAAAYRGDCKGTVERTFGVLNDSLVHHLQGSIFKQQDRTESHPSNDANYTYQQVVGILINEIIFQNKSANRLKKLGFKAAIDGCDICPEAIYLHSLQHNMAGGRPTKVDEQAKVYWAFLPEEEATVTDHGINFGGLEYISDHSLIASMFTTAIKKRFKIPVKRLKDYVNCLWYQAKSGEFIRLDLKRINNDSRYLNLPWEIVEHRLFEETCIEHGAKEKERYHRAERDSKIGALIDKSAVESNFAPTSLSKRRSMQPGIKQRKVAQQQQNRNAEGAMLTRMLTQPANTQQEPSAEDDLYDIDGELF</sequence>
<dbReference type="Proteomes" id="UP000633814">
    <property type="component" value="Unassembled WGS sequence"/>
</dbReference>
<protein>
    <recommendedName>
        <fullName evidence="3">Transposase</fullName>
    </recommendedName>
</protein>
<evidence type="ECO:0000313" key="1">
    <source>
        <dbReference type="EMBL" id="MCB5226661.1"/>
    </source>
</evidence>
<dbReference type="Gene3D" id="3.30.420.10">
    <property type="entry name" value="Ribonuclease H-like superfamily/Ribonuclease H"/>
    <property type="match status" value="1"/>
</dbReference>
<evidence type="ECO:0000313" key="2">
    <source>
        <dbReference type="Proteomes" id="UP000633814"/>
    </source>
</evidence>
<gene>
    <name evidence="1" type="ORF">JAO78_007500</name>
</gene>
<dbReference type="RefSeq" id="WP_226750758.1">
    <property type="nucleotide sequence ID" value="NZ_JAEINI020000004.1"/>
</dbReference>
<dbReference type="InterPro" id="IPR036397">
    <property type="entry name" value="RNaseH_sf"/>
</dbReference>
<proteinExistence type="predicted"/>
<accession>A0ABS8C2X5</accession>